<organism evidence="2 3">
    <name type="scientific">Phyllobacterium myrsinacearum</name>
    <dbReference type="NCBI Taxonomy" id="28101"/>
    <lineage>
        <taxon>Bacteria</taxon>
        <taxon>Pseudomonadati</taxon>
        <taxon>Pseudomonadota</taxon>
        <taxon>Alphaproteobacteria</taxon>
        <taxon>Hyphomicrobiales</taxon>
        <taxon>Phyllobacteriaceae</taxon>
        <taxon>Phyllobacterium</taxon>
    </lineage>
</organism>
<dbReference type="Pfam" id="PF11860">
    <property type="entry name" value="Muramidase"/>
    <property type="match status" value="1"/>
</dbReference>
<dbReference type="EMBL" id="JACGXN010000012">
    <property type="protein sequence ID" value="MBA8881168.1"/>
    <property type="molecule type" value="Genomic_DNA"/>
</dbReference>
<gene>
    <name evidence="2" type="ORF">FHW16_004903</name>
</gene>
<proteinExistence type="predicted"/>
<evidence type="ECO:0000259" key="1">
    <source>
        <dbReference type="Pfam" id="PF11860"/>
    </source>
</evidence>
<comment type="caution">
    <text evidence="2">The sequence shown here is derived from an EMBL/GenBank/DDBJ whole genome shotgun (WGS) entry which is preliminary data.</text>
</comment>
<evidence type="ECO:0000313" key="3">
    <source>
        <dbReference type="Proteomes" id="UP000549052"/>
    </source>
</evidence>
<dbReference type="InterPro" id="IPR023346">
    <property type="entry name" value="Lysozyme-like_dom_sf"/>
</dbReference>
<protein>
    <recommendedName>
        <fullName evidence="1">N-acetylmuramidase domain-containing protein</fullName>
    </recommendedName>
</protein>
<feature type="domain" description="N-acetylmuramidase" evidence="1">
    <location>
        <begin position="20"/>
        <end position="192"/>
    </location>
</feature>
<dbReference type="SUPFAM" id="SSF53955">
    <property type="entry name" value="Lysozyme-like"/>
    <property type="match status" value="1"/>
</dbReference>
<dbReference type="RefSeq" id="WP_182551780.1">
    <property type="nucleotide sequence ID" value="NZ_JACGXN010000012.1"/>
</dbReference>
<accession>A0A839ESJ8</accession>
<reference evidence="2 3" key="1">
    <citation type="submission" date="2020-07" db="EMBL/GenBank/DDBJ databases">
        <title>Genomic Encyclopedia of Type Strains, Phase IV (KMG-V): Genome sequencing to study the core and pangenomes of soil and plant-associated prokaryotes.</title>
        <authorList>
            <person name="Whitman W."/>
        </authorList>
    </citation>
    <scope>NUCLEOTIDE SEQUENCE [LARGE SCALE GENOMIC DNA]</scope>
    <source>
        <strain evidence="2 3">AN3</strain>
    </source>
</reference>
<dbReference type="AlphaFoldDB" id="A0A839ESJ8"/>
<name>A0A839ESJ8_9HYPH</name>
<keyword evidence="3" id="KW-1185">Reference proteome</keyword>
<dbReference type="InterPro" id="IPR024408">
    <property type="entry name" value="Muramidase"/>
</dbReference>
<dbReference type="Proteomes" id="UP000549052">
    <property type="component" value="Unassembled WGS sequence"/>
</dbReference>
<evidence type="ECO:0000313" key="2">
    <source>
        <dbReference type="EMBL" id="MBA8881168.1"/>
    </source>
</evidence>
<sequence length="210" mass="23409">MFSQQDIRDIQDEAKRSGIEPAVLLAVAQVESGGVCLYRIGDRNEPSIRFEGHYFDQRLSGDQRQNARIKGLASPVAGVIRNPLSQSRRWQLLEAAAAINRQAAYESTSWGIGQVMGAHWKWLGYDTVDTLVTEARGSLKGQLHLMICFIEKSGLAAALARHDWKKFARAYNGPKFTQNRYDTKLSLAWRRYAAAETNHTTATGGQSGRV</sequence>